<feature type="region of interest" description="Disordered" evidence="1">
    <location>
        <begin position="1"/>
        <end position="32"/>
    </location>
</feature>
<evidence type="ECO:0000256" key="1">
    <source>
        <dbReference type="SAM" id="MobiDB-lite"/>
    </source>
</evidence>
<comment type="caution">
    <text evidence="2">The sequence shown here is derived from an EMBL/GenBank/DDBJ whole genome shotgun (WGS) entry which is preliminary data.</text>
</comment>
<name>A0A428QIT6_9HYPO</name>
<gene>
    <name evidence="2" type="ORF">CEP54_004354</name>
</gene>
<evidence type="ECO:0000313" key="3">
    <source>
        <dbReference type="Proteomes" id="UP000288168"/>
    </source>
</evidence>
<protein>
    <submittedName>
        <fullName evidence="2">Uncharacterized protein</fullName>
    </submittedName>
</protein>
<reference evidence="2 3" key="1">
    <citation type="submission" date="2017-06" db="EMBL/GenBank/DDBJ databases">
        <title>Comparative genomic analysis of Ambrosia Fusariam Clade fungi.</title>
        <authorList>
            <person name="Stajich J.E."/>
            <person name="Carrillo J."/>
            <person name="Kijimoto T."/>
            <person name="Eskalen A."/>
            <person name="O'Donnell K."/>
            <person name="Kasson M."/>
        </authorList>
    </citation>
    <scope>NUCLEOTIDE SEQUENCE [LARGE SCALE GENOMIC DNA]</scope>
    <source>
        <strain evidence="2 3">NRRL62584</strain>
    </source>
</reference>
<dbReference type="Proteomes" id="UP000288168">
    <property type="component" value="Unassembled WGS sequence"/>
</dbReference>
<organism evidence="2 3">
    <name type="scientific">Fusarium duplospermum</name>
    <dbReference type="NCBI Taxonomy" id="1325734"/>
    <lineage>
        <taxon>Eukaryota</taxon>
        <taxon>Fungi</taxon>
        <taxon>Dikarya</taxon>
        <taxon>Ascomycota</taxon>
        <taxon>Pezizomycotina</taxon>
        <taxon>Sordariomycetes</taxon>
        <taxon>Hypocreomycetidae</taxon>
        <taxon>Hypocreales</taxon>
        <taxon>Nectriaceae</taxon>
        <taxon>Fusarium</taxon>
        <taxon>Fusarium solani species complex</taxon>
    </lineage>
</organism>
<dbReference type="OrthoDB" id="10337706at2759"/>
<proteinExistence type="predicted"/>
<keyword evidence="3" id="KW-1185">Reference proteome</keyword>
<sequence>MLPHVPHPSSASDTPRNPPVRDSDFPKSCQSGSLRLPALNHLPATVRGPLQLNSSFDYFGGIRSLDPWS</sequence>
<dbReference type="AlphaFoldDB" id="A0A428QIT6"/>
<evidence type="ECO:0000313" key="2">
    <source>
        <dbReference type="EMBL" id="RSL65196.1"/>
    </source>
</evidence>
<accession>A0A428QIT6</accession>
<dbReference type="EMBL" id="NKCI01000030">
    <property type="protein sequence ID" value="RSL65196.1"/>
    <property type="molecule type" value="Genomic_DNA"/>
</dbReference>